<dbReference type="InterPro" id="IPR010172">
    <property type="entry name" value="CRISPR-assoc_prot_TM1791"/>
</dbReference>
<dbReference type="Proteomes" id="UP000003858">
    <property type="component" value="Unassembled WGS sequence"/>
</dbReference>
<name>F9LXT8_STROR</name>
<dbReference type="NCBIfam" id="TIGR01898">
    <property type="entry name" value="cas_TM1791_cmr6"/>
    <property type="match status" value="1"/>
</dbReference>
<dbReference type="InterPro" id="IPR005537">
    <property type="entry name" value="RAMP_III_fam"/>
</dbReference>
<dbReference type="Pfam" id="PF03787">
    <property type="entry name" value="RAMPs"/>
    <property type="match status" value="1"/>
</dbReference>
<dbReference type="RefSeq" id="WP_000971598.1">
    <property type="nucleotide sequence ID" value="NZ_AFUB01000042.1"/>
</dbReference>
<feature type="domain" description="CRISPR type III-associated protein" evidence="2">
    <location>
        <begin position="80"/>
        <end position="278"/>
    </location>
</feature>
<proteinExistence type="predicted"/>
<reference evidence="3 4" key="1">
    <citation type="submission" date="2011-05" db="EMBL/GenBank/DDBJ databases">
        <authorList>
            <person name="Durkin A.S."/>
            <person name="Radune D."/>
            <person name="Hostetler J."/>
            <person name="Torralba M."/>
            <person name="Gillis M."/>
            <person name="Methe B."/>
            <person name="Sutton G."/>
            <person name="Nelson K.E."/>
        </authorList>
    </citation>
    <scope>NUCLEOTIDE SEQUENCE [LARGE SCALE GENOMIC DNA]</scope>
    <source>
        <strain evidence="3 4">SK95</strain>
    </source>
</reference>
<comment type="caution">
    <text evidence="3">The sequence shown here is derived from an EMBL/GenBank/DDBJ whole genome shotgun (WGS) entry which is preliminary data.</text>
</comment>
<evidence type="ECO:0000313" key="3">
    <source>
        <dbReference type="EMBL" id="EGU65456.1"/>
    </source>
</evidence>
<dbReference type="PATRIC" id="fig|1000588.3.peg.1204"/>
<dbReference type="PANTHER" id="PTHR39965:SF1">
    <property type="entry name" value="CRISPR SYSTEM CMR SUBUNIT CMR6"/>
    <property type="match status" value="1"/>
</dbReference>
<dbReference type="OrthoDB" id="9813956at2"/>
<dbReference type="eggNOG" id="COG1604">
    <property type="taxonomic scope" value="Bacteria"/>
</dbReference>
<sequence length="278" mass="31365">MMFSSKNMSYIYYHEYFEGLEERKGASGLVYELGGSPSSEEQFRERNKALQDFKFDLSLSPLEHLKNASKDVASVQTFSLQTIYPGLMIGTGNPHDLKSKGSIYSGFSFDYVTGLPYIPGSSVKGVLKSVFPRKEDTKDDINQQKMKYIKSLLKPELSDEEIYGLKDNIFEDNDVFLDAYPTSKNKTKQQCLALEFITPHSDIIKNPIPINCLKVKPGISFEFGFYLNEYKLSDEVQNECQLSDGVQITVKDKIELFKTILTDVGIGAKTNVGFGQLE</sequence>
<gene>
    <name evidence="3" type="primary">cmr6</name>
    <name evidence="3" type="ORF">HMPREF9965_1190</name>
</gene>
<accession>F9LXT8</accession>
<evidence type="ECO:0000259" key="2">
    <source>
        <dbReference type="Pfam" id="PF03787"/>
    </source>
</evidence>
<dbReference type="PANTHER" id="PTHR39965">
    <property type="entry name" value="CRISPR SYSTEM CMR SUBUNIT CMR6"/>
    <property type="match status" value="1"/>
</dbReference>
<evidence type="ECO:0000256" key="1">
    <source>
        <dbReference type="ARBA" id="ARBA00023118"/>
    </source>
</evidence>
<organism evidence="3 4">
    <name type="scientific">Streptococcus mitis bv. 2 str. SK95</name>
    <dbReference type="NCBI Taxonomy" id="1000588"/>
    <lineage>
        <taxon>Bacteria</taxon>
        <taxon>Bacillati</taxon>
        <taxon>Bacillota</taxon>
        <taxon>Bacilli</taxon>
        <taxon>Lactobacillales</taxon>
        <taxon>Streptococcaceae</taxon>
        <taxon>Streptococcus</taxon>
    </lineage>
</organism>
<dbReference type="AlphaFoldDB" id="F9LXT8"/>
<dbReference type="GO" id="GO:0051607">
    <property type="term" value="P:defense response to virus"/>
    <property type="evidence" value="ECO:0007669"/>
    <property type="project" value="UniProtKB-KW"/>
</dbReference>
<protein>
    <submittedName>
        <fullName evidence="3">CRISPR-associated RAMP protein, Cmr6 family</fullName>
    </submittedName>
</protein>
<dbReference type="EMBL" id="AFUB01000042">
    <property type="protein sequence ID" value="EGU65456.1"/>
    <property type="molecule type" value="Genomic_DNA"/>
</dbReference>
<evidence type="ECO:0000313" key="4">
    <source>
        <dbReference type="Proteomes" id="UP000003858"/>
    </source>
</evidence>
<keyword evidence="1" id="KW-0051">Antiviral defense</keyword>